<dbReference type="InterPro" id="IPR052892">
    <property type="entry name" value="NA-targeting_endonuclease"/>
</dbReference>
<dbReference type="Pfam" id="PF14279">
    <property type="entry name" value="HNH_5"/>
    <property type="match status" value="1"/>
</dbReference>
<keyword evidence="2" id="KW-0540">Nuclease</keyword>
<dbReference type="InterPro" id="IPR003615">
    <property type="entry name" value="HNH_nuc"/>
</dbReference>
<keyword evidence="2" id="KW-0255">Endonuclease</keyword>
<sequence>MNIKNSDKLYIYNRENRQCFFCGKTLKCHQITLDHYIPKSKKGTKDVFNLVLCCKQCNKLKRNKIPTNYETTILNLFLKAVQDNHITGCSIKLPQKSLKEDLLKVTYIDSLTDHFIFQSNTKKFYVRNNMVFKITLVSQN</sequence>
<proteinExistence type="predicted"/>
<dbReference type="CDD" id="cd00085">
    <property type="entry name" value="HNHc"/>
    <property type="match status" value="1"/>
</dbReference>
<evidence type="ECO:0000313" key="3">
    <source>
        <dbReference type="Proteomes" id="UP001079657"/>
    </source>
</evidence>
<dbReference type="SMART" id="SM00507">
    <property type="entry name" value="HNHc"/>
    <property type="match status" value="1"/>
</dbReference>
<dbReference type="GO" id="GO:0004519">
    <property type="term" value="F:endonuclease activity"/>
    <property type="evidence" value="ECO:0007669"/>
    <property type="project" value="UniProtKB-KW"/>
</dbReference>
<name>A0ABT4CRG9_9CLOT</name>
<keyword evidence="2" id="KW-0378">Hydrolase</keyword>
<dbReference type="EMBL" id="JAPQES010000005">
    <property type="protein sequence ID" value="MCY6371657.1"/>
    <property type="molecule type" value="Genomic_DNA"/>
</dbReference>
<organism evidence="2 3">
    <name type="scientific">Clostridium ganghwense</name>
    <dbReference type="NCBI Taxonomy" id="312089"/>
    <lineage>
        <taxon>Bacteria</taxon>
        <taxon>Bacillati</taxon>
        <taxon>Bacillota</taxon>
        <taxon>Clostridia</taxon>
        <taxon>Eubacteriales</taxon>
        <taxon>Clostridiaceae</taxon>
        <taxon>Clostridium</taxon>
    </lineage>
</organism>
<comment type="caution">
    <text evidence="2">The sequence shown here is derived from an EMBL/GenBank/DDBJ whole genome shotgun (WGS) entry which is preliminary data.</text>
</comment>
<dbReference type="PANTHER" id="PTHR33877">
    <property type="entry name" value="SLL1193 PROTEIN"/>
    <property type="match status" value="1"/>
</dbReference>
<dbReference type="Proteomes" id="UP001079657">
    <property type="component" value="Unassembled WGS sequence"/>
</dbReference>
<keyword evidence="3" id="KW-1185">Reference proteome</keyword>
<dbReference type="InterPro" id="IPR029471">
    <property type="entry name" value="HNH_5"/>
</dbReference>
<dbReference type="RefSeq" id="WP_268050532.1">
    <property type="nucleotide sequence ID" value="NZ_JAPQES010000005.1"/>
</dbReference>
<dbReference type="Gene3D" id="1.10.30.50">
    <property type="match status" value="1"/>
</dbReference>
<protein>
    <submittedName>
        <fullName evidence="2">HNH endonuclease</fullName>
    </submittedName>
</protein>
<reference evidence="2" key="1">
    <citation type="submission" date="2022-12" db="EMBL/GenBank/DDBJ databases">
        <authorList>
            <person name="Wang J."/>
        </authorList>
    </citation>
    <scope>NUCLEOTIDE SEQUENCE</scope>
    <source>
        <strain evidence="2">HY-42-06</strain>
    </source>
</reference>
<dbReference type="PANTHER" id="PTHR33877:SF2">
    <property type="entry name" value="OS07G0170200 PROTEIN"/>
    <property type="match status" value="1"/>
</dbReference>
<accession>A0ABT4CRG9</accession>
<gene>
    <name evidence="2" type="ORF">OXH55_13510</name>
</gene>
<evidence type="ECO:0000259" key="1">
    <source>
        <dbReference type="SMART" id="SM00507"/>
    </source>
</evidence>
<evidence type="ECO:0000313" key="2">
    <source>
        <dbReference type="EMBL" id="MCY6371657.1"/>
    </source>
</evidence>
<feature type="domain" description="HNH nuclease" evidence="1">
    <location>
        <begin position="6"/>
        <end position="59"/>
    </location>
</feature>